<keyword evidence="1" id="KW-0732">Signal</keyword>
<sequence length="303" mass="32465">MLQVKIAVFLLSSYLTLRDAITCDGGDAENFPEFSAFCSIANQLKIGLKLAGNPEHKKTDATYADRNRAHKLAESNKTDIEAKTIKEEDGFKKKTTDVPLPDSSTGQMAARQVNETFKIAKKIYGDVETPYATRKTQIGEANKELKKALFGAEDVEGDLTASSSWLTQGNKDKLFGSSPTLAKNCGGATTNGNTEAPHVGRSLVNDLYCLCLSVQANKKACTATPTTATAQGGDLSTISKARQNEWNTQLKRCPKNTGAITTASIQAEVTLMTNLIGSNAKKPATVTAVKQYILGYAENLATG</sequence>
<proteinExistence type="predicted"/>
<name>A0A1J0R756_9TRYP</name>
<organism evidence="2">
    <name type="scientific">Trypanosoma brucei</name>
    <dbReference type="NCBI Taxonomy" id="5691"/>
    <lineage>
        <taxon>Eukaryota</taxon>
        <taxon>Discoba</taxon>
        <taxon>Euglenozoa</taxon>
        <taxon>Kinetoplastea</taxon>
        <taxon>Metakinetoplastina</taxon>
        <taxon>Trypanosomatida</taxon>
        <taxon>Trypanosomatidae</taxon>
        <taxon>Trypanosoma</taxon>
    </lineage>
</organism>
<feature type="signal peptide" evidence="1">
    <location>
        <begin position="1"/>
        <end position="20"/>
    </location>
</feature>
<evidence type="ECO:0000313" key="2">
    <source>
        <dbReference type="EMBL" id="APD73709.1"/>
    </source>
</evidence>
<dbReference type="AlphaFoldDB" id="A0A1J0R756"/>
<evidence type="ECO:0000256" key="1">
    <source>
        <dbReference type="SAM" id="SignalP"/>
    </source>
</evidence>
<accession>A0A1J0R756</accession>
<reference evidence="2" key="1">
    <citation type="submission" date="2016-08" db="EMBL/GenBank/DDBJ databases">
        <title>VSG repertoire of Trypanosoma brucei EATRO 1125.</title>
        <authorList>
            <person name="Cross G.A."/>
        </authorList>
    </citation>
    <scope>NUCLEOTIDE SEQUENCE</scope>
    <source>
        <strain evidence="2">EATRO 1125</strain>
    </source>
</reference>
<feature type="chain" id="PRO_5013108414" evidence="1">
    <location>
        <begin position="21"/>
        <end position="303"/>
    </location>
</feature>
<protein>
    <submittedName>
        <fullName evidence="2">Variant surface glycoprotein 1125.1520</fullName>
    </submittedName>
</protein>
<dbReference type="EMBL" id="KX699753">
    <property type="protein sequence ID" value="APD73709.1"/>
    <property type="molecule type" value="Genomic_DNA"/>
</dbReference>